<name>A0A6C0ENM6_9ZZZZ</name>
<reference evidence="1" key="1">
    <citation type="journal article" date="2020" name="Nature">
        <title>Giant virus diversity and host interactions through global metagenomics.</title>
        <authorList>
            <person name="Schulz F."/>
            <person name="Roux S."/>
            <person name="Paez-Espino D."/>
            <person name="Jungbluth S."/>
            <person name="Walsh D.A."/>
            <person name="Denef V.J."/>
            <person name="McMahon K.D."/>
            <person name="Konstantinidis K.T."/>
            <person name="Eloe-Fadrosh E.A."/>
            <person name="Kyrpides N.C."/>
            <person name="Woyke T."/>
        </authorList>
    </citation>
    <scope>NUCLEOTIDE SEQUENCE</scope>
    <source>
        <strain evidence="1">GVMAG-M-3300009068-25</strain>
    </source>
</reference>
<accession>A0A6C0ENM6</accession>
<sequence>MILLSIQITRDDNNESRDDLIRIRTVEDMPDIVSVKTKFRNNSEDIENQFYLPRGAAVDYVNTLIGSIQCDDEPFDSIQLNSAMFPSVMYRVSQLDEDSVRSSIQNIVYSTFNTHVFRE</sequence>
<proteinExistence type="predicted"/>
<evidence type="ECO:0000313" key="1">
    <source>
        <dbReference type="EMBL" id="QHT30083.1"/>
    </source>
</evidence>
<organism evidence="1">
    <name type="scientific">viral metagenome</name>
    <dbReference type="NCBI Taxonomy" id="1070528"/>
    <lineage>
        <taxon>unclassified sequences</taxon>
        <taxon>metagenomes</taxon>
        <taxon>organismal metagenomes</taxon>
    </lineage>
</organism>
<dbReference type="AlphaFoldDB" id="A0A6C0ENM6"/>
<protein>
    <submittedName>
        <fullName evidence="1">Uncharacterized protein</fullName>
    </submittedName>
</protein>
<dbReference type="EMBL" id="MN738890">
    <property type="protein sequence ID" value="QHT30083.1"/>
    <property type="molecule type" value="Genomic_DNA"/>
</dbReference>